<dbReference type="AlphaFoldDB" id="A0A974Y5L4"/>
<keyword evidence="11 12" id="KW-0066">ATP synthesis</keyword>
<evidence type="ECO:0000256" key="9">
    <source>
        <dbReference type="ARBA" id="ARBA00023065"/>
    </source>
</evidence>
<evidence type="ECO:0000256" key="10">
    <source>
        <dbReference type="ARBA" id="ARBA00023136"/>
    </source>
</evidence>
<dbReference type="KEGG" id="lsf:I8J32_002550"/>
<dbReference type="CDD" id="cd00310">
    <property type="entry name" value="ATP-synt_Fo_a_6"/>
    <property type="match status" value="1"/>
</dbReference>
<dbReference type="PANTHER" id="PTHR42823">
    <property type="entry name" value="ATP SYNTHASE SUBUNIT A, CHLOROPLASTIC"/>
    <property type="match status" value="1"/>
</dbReference>
<dbReference type="FunFam" id="1.20.120.220:FF:000002">
    <property type="entry name" value="ATP synthase subunit a"/>
    <property type="match status" value="1"/>
</dbReference>
<keyword evidence="5 12" id="KW-0138">CF(0)</keyword>
<dbReference type="Pfam" id="PF00119">
    <property type="entry name" value="ATP-synt_A"/>
    <property type="match status" value="1"/>
</dbReference>
<dbReference type="NCBIfam" id="NF004477">
    <property type="entry name" value="PRK05815.1-1"/>
    <property type="match status" value="1"/>
</dbReference>
<accession>A0A974Y5L4</accession>
<evidence type="ECO:0000256" key="5">
    <source>
        <dbReference type="ARBA" id="ARBA00022547"/>
    </source>
</evidence>
<feature type="transmembrane region" description="Helical" evidence="12">
    <location>
        <begin position="149"/>
        <end position="168"/>
    </location>
</feature>
<evidence type="ECO:0000256" key="4">
    <source>
        <dbReference type="ARBA" id="ARBA00022475"/>
    </source>
</evidence>
<feature type="transmembrane region" description="Helical" evidence="12">
    <location>
        <begin position="255"/>
        <end position="284"/>
    </location>
</feature>
<comment type="similarity">
    <text evidence="2 12 13">Belongs to the ATPase A chain family.</text>
</comment>
<dbReference type="SUPFAM" id="SSF81336">
    <property type="entry name" value="F1F0 ATP synthase subunit A"/>
    <property type="match status" value="1"/>
</dbReference>
<keyword evidence="4 12" id="KW-1003">Cell membrane</keyword>
<evidence type="ECO:0000256" key="2">
    <source>
        <dbReference type="ARBA" id="ARBA00006810"/>
    </source>
</evidence>
<gene>
    <name evidence="12 14" type="primary">atpB</name>
    <name evidence="14" type="ORF">I8J32_002550</name>
</gene>
<evidence type="ECO:0000256" key="12">
    <source>
        <dbReference type="HAMAP-Rule" id="MF_01393"/>
    </source>
</evidence>
<evidence type="ECO:0000256" key="13">
    <source>
        <dbReference type="RuleBase" id="RU000483"/>
    </source>
</evidence>
<comment type="subcellular location">
    <subcellularLocation>
        <location evidence="12 13">Cell membrane</location>
        <topology evidence="12 13">Multi-pass membrane protein</topology>
    </subcellularLocation>
    <subcellularLocation>
        <location evidence="1">Membrane</location>
        <topology evidence="1">Multi-pass membrane protein</topology>
    </subcellularLocation>
</comment>
<dbReference type="PROSITE" id="PS00449">
    <property type="entry name" value="ATPASE_A"/>
    <property type="match status" value="1"/>
</dbReference>
<keyword evidence="8 12" id="KW-1133">Transmembrane helix</keyword>
<dbReference type="GO" id="GO:0042777">
    <property type="term" value="P:proton motive force-driven plasma membrane ATP synthesis"/>
    <property type="evidence" value="ECO:0007669"/>
    <property type="project" value="TreeGrafter"/>
</dbReference>
<dbReference type="GO" id="GO:0045259">
    <property type="term" value="C:proton-transporting ATP synthase complex"/>
    <property type="evidence" value="ECO:0007669"/>
    <property type="project" value="UniProtKB-KW"/>
</dbReference>
<dbReference type="Gene3D" id="1.20.120.220">
    <property type="entry name" value="ATP synthase, F0 complex, subunit A"/>
    <property type="match status" value="1"/>
</dbReference>
<dbReference type="InterPro" id="IPR045082">
    <property type="entry name" value="ATP_syn_F0_a_bact/chloroplast"/>
</dbReference>
<keyword evidence="6 12" id="KW-0812">Transmembrane</keyword>
<feature type="transmembrane region" description="Helical" evidence="12">
    <location>
        <begin position="228"/>
        <end position="249"/>
    </location>
</feature>
<dbReference type="GO" id="GO:0046933">
    <property type="term" value="F:proton-transporting ATP synthase activity, rotational mechanism"/>
    <property type="evidence" value="ECO:0007669"/>
    <property type="project" value="UniProtKB-UniRule"/>
</dbReference>
<evidence type="ECO:0000256" key="6">
    <source>
        <dbReference type="ARBA" id="ARBA00022692"/>
    </source>
</evidence>
<evidence type="ECO:0000256" key="1">
    <source>
        <dbReference type="ARBA" id="ARBA00004141"/>
    </source>
</evidence>
<comment type="function">
    <text evidence="12 13">Key component of the proton channel; it plays a direct role in the translocation of protons across the membrane.</text>
</comment>
<dbReference type="Proteomes" id="UP000639274">
    <property type="component" value="Chromosome"/>
</dbReference>
<evidence type="ECO:0000256" key="7">
    <source>
        <dbReference type="ARBA" id="ARBA00022781"/>
    </source>
</evidence>
<dbReference type="PANTHER" id="PTHR42823:SF3">
    <property type="entry name" value="ATP SYNTHASE SUBUNIT A, CHLOROPLASTIC"/>
    <property type="match status" value="1"/>
</dbReference>
<keyword evidence="10 12" id="KW-0472">Membrane</keyword>
<evidence type="ECO:0000313" key="15">
    <source>
        <dbReference type="Proteomes" id="UP000639274"/>
    </source>
</evidence>
<name>A0A974Y5L4_9GAMM</name>
<dbReference type="RefSeq" id="WP_200615390.1">
    <property type="nucleotide sequence ID" value="NZ_CP071518.1"/>
</dbReference>
<keyword evidence="3 12" id="KW-0813">Transport</keyword>
<evidence type="ECO:0000256" key="3">
    <source>
        <dbReference type="ARBA" id="ARBA00022448"/>
    </source>
</evidence>
<feature type="transmembrane region" description="Helical" evidence="12">
    <location>
        <begin position="95"/>
        <end position="113"/>
    </location>
</feature>
<feature type="transmembrane region" description="Helical" evidence="12">
    <location>
        <begin position="41"/>
        <end position="59"/>
    </location>
</feature>
<keyword evidence="7 12" id="KW-0375">Hydrogen ion transport</keyword>
<reference evidence="14 15" key="1">
    <citation type="submission" date="2021-03" db="EMBL/GenBank/DDBJ databases">
        <title>Lysobacter sp. nov. isolated from soil of gangwondo yeongwol, south Korea.</title>
        <authorList>
            <person name="Kim K.R."/>
            <person name="Kim K.H."/>
            <person name="Jeon C.O."/>
        </authorList>
    </citation>
    <scope>NUCLEOTIDE SEQUENCE [LARGE SCALE GENOMIC DNA]</scope>
    <source>
        <strain evidence="14 15">R19</strain>
    </source>
</reference>
<keyword evidence="15" id="KW-1185">Reference proteome</keyword>
<dbReference type="HAMAP" id="MF_01393">
    <property type="entry name" value="ATP_synth_a_bact"/>
    <property type="match status" value="1"/>
</dbReference>
<dbReference type="EMBL" id="CP071518">
    <property type="protein sequence ID" value="QSX78826.1"/>
    <property type="molecule type" value="Genomic_DNA"/>
</dbReference>
<protein>
    <recommendedName>
        <fullName evidence="12 13">ATP synthase subunit a</fullName>
    </recommendedName>
    <alternativeName>
        <fullName evidence="12">ATP synthase F0 sector subunit a</fullName>
    </alternativeName>
    <alternativeName>
        <fullName evidence="12">F-ATPase subunit 6</fullName>
    </alternativeName>
</protein>
<evidence type="ECO:0000256" key="8">
    <source>
        <dbReference type="ARBA" id="ARBA00022989"/>
    </source>
</evidence>
<organism evidence="14 15">
    <name type="scientific">Agrilutibacter solisilvae</name>
    <dbReference type="NCBI Taxonomy" id="2763317"/>
    <lineage>
        <taxon>Bacteria</taxon>
        <taxon>Pseudomonadati</taxon>
        <taxon>Pseudomonadota</taxon>
        <taxon>Gammaproteobacteria</taxon>
        <taxon>Lysobacterales</taxon>
        <taxon>Lysobacteraceae</taxon>
        <taxon>Agrilutibacter</taxon>
    </lineage>
</organism>
<evidence type="ECO:0000256" key="11">
    <source>
        <dbReference type="ARBA" id="ARBA00023310"/>
    </source>
</evidence>
<dbReference type="NCBIfam" id="TIGR01131">
    <property type="entry name" value="ATP_synt_6_or_A"/>
    <property type="match status" value="1"/>
</dbReference>
<keyword evidence="9 12" id="KW-0406">Ion transport</keyword>
<evidence type="ECO:0000313" key="14">
    <source>
        <dbReference type="EMBL" id="QSX78826.1"/>
    </source>
</evidence>
<dbReference type="InterPro" id="IPR023011">
    <property type="entry name" value="ATP_synth_F0_asu_AS"/>
</dbReference>
<dbReference type="GO" id="GO:0005886">
    <property type="term" value="C:plasma membrane"/>
    <property type="evidence" value="ECO:0007669"/>
    <property type="project" value="UniProtKB-SubCell"/>
</dbReference>
<dbReference type="InterPro" id="IPR035908">
    <property type="entry name" value="F0_ATP_A_sf"/>
</dbReference>
<dbReference type="InterPro" id="IPR000568">
    <property type="entry name" value="ATP_synth_F0_asu"/>
</dbReference>
<sequence length="291" mass="32281">MSAESAEAAAGGQTQYIQHHLQFARMKVGESDFMTLNLDSIFFFVLLSSIFLFFFIRTARKATAGVPGKFQTFVEMVVTFVDGLVRETFHGRSKLIAPLAVTIFVLVFLMNFMDMLPVDFLPWVWSNVYAAAGHDPHHAYLRTVPTADLNTTLGMALGVFLLIQFFGIKHKGLATFVKEAFTAPFHAEGTVMKILLAPVNLLLRLIEEGVRPVSLSLRLFGNMYAGELIFILIAVMTLGATLSSGMTYVMAPVQFIAGFVWTAFHVLVITLQAFIFMMLTVVYLSMAAESH</sequence>
<proteinExistence type="inferred from homology"/>